<name>A0A813T572_9BILA</name>
<evidence type="ECO:0000313" key="10">
    <source>
        <dbReference type="Proteomes" id="UP000663879"/>
    </source>
</evidence>
<dbReference type="Proteomes" id="UP000663879">
    <property type="component" value="Unassembled WGS sequence"/>
</dbReference>
<dbReference type="PANTHER" id="PTHR11203">
    <property type="entry name" value="CLEAVAGE AND POLYADENYLATION SPECIFICITY FACTOR FAMILY MEMBER"/>
    <property type="match status" value="1"/>
</dbReference>
<dbReference type="Pfam" id="PF10996">
    <property type="entry name" value="Beta-Casp"/>
    <property type="match status" value="1"/>
</dbReference>
<feature type="domain" description="Metallo-beta-lactamase" evidence="6">
    <location>
        <begin position="24"/>
        <end position="211"/>
    </location>
</feature>
<keyword evidence="10" id="KW-1185">Reference proteome</keyword>
<dbReference type="GO" id="GO:0004534">
    <property type="term" value="F:5'-3' RNA exonuclease activity"/>
    <property type="evidence" value="ECO:0007669"/>
    <property type="project" value="TreeGrafter"/>
</dbReference>
<evidence type="ECO:0000259" key="8">
    <source>
        <dbReference type="SMART" id="SM01098"/>
    </source>
</evidence>
<dbReference type="Gene3D" id="3.60.15.10">
    <property type="entry name" value="Ribonuclease Z/Hydroxyacylglutathione hydrolase-like"/>
    <property type="match status" value="1"/>
</dbReference>
<protein>
    <recommendedName>
        <fullName evidence="11">Cleavage and polyadenylation specificity factor subunit 3</fullName>
    </recommendedName>
</protein>
<dbReference type="InterPro" id="IPR011108">
    <property type="entry name" value="RMMBL"/>
</dbReference>
<proteinExistence type="predicted"/>
<dbReference type="SMART" id="SM01098">
    <property type="entry name" value="CPSF73-100_C"/>
    <property type="match status" value="1"/>
</dbReference>
<evidence type="ECO:0000313" key="9">
    <source>
        <dbReference type="EMBL" id="CAF0807638.1"/>
    </source>
</evidence>
<dbReference type="InterPro" id="IPR022712">
    <property type="entry name" value="Beta_Casp"/>
</dbReference>
<dbReference type="Pfam" id="PF16661">
    <property type="entry name" value="Lactamase_B_6"/>
    <property type="match status" value="1"/>
</dbReference>
<dbReference type="FunFam" id="3.40.50.10890:FF:000001">
    <property type="entry name" value="Cleavage and polyadenylation specificity factor subunit 3"/>
    <property type="match status" value="1"/>
</dbReference>
<dbReference type="InterPro" id="IPR036866">
    <property type="entry name" value="RibonucZ/Hydroxyglut_hydro"/>
</dbReference>
<dbReference type="SMART" id="SM00849">
    <property type="entry name" value="Lactamase_B"/>
    <property type="match status" value="1"/>
</dbReference>
<dbReference type="InterPro" id="IPR050698">
    <property type="entry name" value="MBL"/>
</dbReference>
<dbReference type="OrthoDB" id="10249535at2759"/>
<dbReference type="GO" id="GO:0003723">
    <property type="term" value="F:RNA binding"/>
    <property type="evidence" value="ECO:0007669"/>
    <property type="project" value="TreeGrafter"/>
</dbReference>
<keyword evidence="2" id="KW-0507">mRNA processing</keyword>
<dbReference type="PANTHER" id="PTHR11203:SF11">
    <property type="entry name" value="CLEAVAGE AND POLYADENYLATION SPECIFICITY FACTOR SUBUNIT 3"/>
    <property type="match status" value="1"/>
</dbReference>
<feature type="domain" description="Pre-mRNA 3'-end-processing endonuclease polyadenylation factor C-term" evidence="8">
    <location>
        <begin position="479"/>
        <end position="672"/>
    </location>
</feature>
<dbReference type="InterPro" id="IPR021718">
    <property type="entry name" value="CPSF73-100_C"/>
</dbReference>
<organism evidence="9 10">
    <name type="scientific">Brachionus calyciflorus</name>
    <dbReference type="NCBI Taxonomy" id="104777"/>
    <lineage>
        <taxon>Eukaryota</taxon>
        <taxon>Metazoa</taxon>
        <taxon>Spiralia</taxon>
        <taxon>Gnathifera</taxon>
        <taxon>Rotifera</taxon>
        <taxon>Eurotatoria</taxon>
        <taxon>Monogononta</taxon>
        <taxon>Pseudotrocha</taxon>
        <taxon>Ploima</taxon>
        <taxon>Brachionidae</taxon>
        <taxon>Brachionus</taxon>
    </lineage>
</organism>
<dbReference type="GO" id="GO:0005847">
    <property type="term" value="C:mRNA cleavage and polyadenylation specificity factor complex"/>
    <property type="evidence" value="ECO:0007669"/>
    <property type="project" value="TreeGrafter"/>
</dbReference>
<comment type="subcellular location">
    <subcellularLocation>
        <location evidence="1">Nucleus</location>
    </subcellularLocation>
</comment>
<reference evidence="9" key="1">
    <citation type="submission" date="2021-02" db="EMBL/GenBank/DDBJ databases">
        <authorList>
            <person name="Nowell W R."/>
        </authorList>
    </citation>
    <scope>NUCLEOTIDE SEQUENCE</scope>
    <source>
        <strain evidence="9">Ploen Becks lab</strain>
    </source>
</reference>
<evidence type="ECO:0000256" key="1">
    <source>
        <dbReference type="ARBA" id="ARBA00004123"/>
    </source>
</evidence>
<evidence type="ECO:0008006" key="11">
    <source>
        <dbReference type="Google" id="ProtNLM"/>
    </source>
</evidence>
<feature type="domain" description="Beta-Casp" evidence="7">
    <location>
        <begin position="246"/>
        <end position="367"/>
    </location>
</feature>
<dbReference type="CDD" id="cd16292">
    <property type="entry name" value="CPSF3-like_MBL-fold"/>
    <property type="match status" value="1"/>
</dbReference>
<evidence type="ECO:0000259" key="6">
    <source>
        <dbReference type="SMART" id="SM00849"/>
    </source>
</evidence>
<evidence type="ECO:0000256" key="5">
    <source>
        <dbReference type="ARBA" id="ARBA00023242"/>
    </source>
</evidence>
<keyword evidence="3" id="KW-0540">Nuclease</keyword>
<dbReference type="EMBL" id="CAJNOC010000828">
    <property type="protein sequence ID" value="CAF0807638.1"/>
    <property type="molecule type" value="Genomic_DNA"/>
</dbReference>
<dbReference type="Gene3D" id="3.40.50.10890">
    <property type="match status" value="1"/>
</dbReference>
<dbReference type="AlphaFoldDB" id="A0A813T572"/>
<evidence type="ECO:0000259" key="7">
    <source>
        <dbReference type="SMART" id="SM01027"/>
    </source>
</evidence>
<comment type="caution">
    <text evidence="9">The sequence shown here is derived from an EMBL/GenBank/DDBJ whole genome shotgun (WGS) entry which is preliminary data.</text>
</comment>
<dbReference type="GO" id="GO:0006398">
    <property type="term" value="P:mRNA 3'-end processing by stem-loop binding and cleavage"/>
    <property type="evidence" value="ECO:0007669"/>
    <property type="project" value="TreeGrafter"/>
</dbReference>
<evidence type="ECO:0000256" key="2">
    <source>
        <dbReference type="ARBA" id="ARBA00022664"/>
    </source>
</evidence>
<evidence type="ECO:0000256" key="4">
    <source>
        <dbReference type="ARBA" id="ARBA00022801"/>
    </source>
</evidence>
<gene>
    <name evidence="9" type="ORF">OXX778_LOCUS6803</name>
</gene>
<dbReference type="GO" id="GO:0004521">
    <property type="term" value="F:RNA endonuclease activity"/>
    <property type="evidence" value="ECO:0007669"/>
    <property type="project" value="TreeGrafter"/>
</dbReference>
<keyword evidence="5" id="KW-0539">Nucleus</keyword>
<evidence type="ECO:0000256" key="3">
    <source>
        <dbReference type="ARBA" id="ARBA00022722"/>
    </source>
</evidence>
<sequence>MSKRRVEESDLLVVQPLGAGQEVGRSCILLEFKGKKVMLDFGIHPGLSGTNALPFIDRVDISTIDLLLISHFHLDHCGALPWFLEKTDFKGKCYMTHATKAIYKWLLSDFIKISNIGADEMLYTENDLENSMTKIDTINFHQEIEYEGIKFWCYHAGHVLGAAMFMIEIAGVRILYTGDFSRVEDRHLMAAELPSIKPDVLIIESTYGVNLHEPREEREKRFTDAVKNIVTRGGKCLIPVFALGRAQELLLILDEYWGQHPELHDIPIYYASSLAKKCMAVYQTYINAMNEKIRKQIAINNPFVFKHISNLKNMDEFEDIGPCVVMASPGMMQSGLSRELFEAWCTDKKSGVIIAGYCVEGTLAKHLLNESPSEIASMAGQKLKVNCSVEYISFSAHTDFKQTSQFIRSLKPAHIILVHGEQSEMQKLKDALIRQYEDTEYNIQVYNPRNTQPVELYFRGEKSAKVIGKLASNTMPKLDTEISGILVKRNFKYHLMSPEDLHSYTDLAISTIIQRQSIPYKTDSDLILYSLERVFGSMKKYPDLNRFRLFDAIDIIVEKKFLILEWSSSPINDFYADSLLSEILKLELEESKTEQKPKIYKDIDGPSFKENLLSALDDMFDSKSIKDNSEVEDEIQVEVDNKTVKINLKQMSILCEEDKQLEQIVSNVVNQIRTLS</sequence>
<dbReference type="InterPro" id="IPR001279">
    <property type="entry name" value="Metallo-B-lactamas"/>
</dbReference>
<dbReference type="Pfam" id="PF07521">
    <property type="entry name" value="RMMBL"/>
    <property type="match status" value="1"/>
</dbReference>
<dbReference type="Pfam" id="PF11718">
    <property type="entry name" value="CPSF73-100_C"/>
    <property type="match status" value="1"/>
</dbReference>
<accession>A0A813T572</accession>
<dbReference type="SMART" id="SM01027">
    <property type="entry name" value="Beta-Casp"/>
    <property type="match status" value="1"/>
</dbReference>
<keyword evidence="4" id="KW-0378">Hydrolase</keyword>
<dbReference type="SUPFAM" id="SSF56281">
    <property type="entry name" value="Metallo-hydrolase/oxidoreductase"/>
    <property type="match status" value="1"/>
</dbReference>